<proteinExistence type="predicted"/>
<protein>
    <submittedName>
        <fullName evidence="2">GNAT family N-acetyltransferase</fullName>
    </submittedName>
</protein>
<evidence type="ECO:0000313" key="2">
    <source>
        <dbReference type="EMBL" id="HIQ63619.1"/>
    </source>
</evidence>
<name>A0A9D1CKD6_9FIRM</name>
<gene>
    <name evidence="2" type="ORF">IAA66_08575</name>
</gene>
<accession>A0A9D1CKD6</accession>
<dbReference type="EMBL" id="DVFI01000119">
    <property type="protein sequence ID" value="HIQ63619.1"/>
    <property type="molecule type" value="Genomic_DNA"/>
</dbReference>
<dbReference type="InterPro" id="IPR051531">
    <property type="entry name" value="N-acetyltransferase"/>
</dbReference>
<dbReference type="PANTHER" id="PTHR43792">
    <property type="entry name" value="GNAT FAMILY, PUTATIVE (AFU_ORTHOLOGUE AFUA_3G00765)-RELATED-RELATED"/>
    <property type="match status" value="1"/>
</dbReference>
<comment type="caution">
    <text evidence="2">The sequence shown here is derived from an EMBL/GenBank/DDBJ whole genome shotgun (WGS) entry which is preliminary data.</text>
</comment>
<dbReference type="Pfam" id="PF13302">
    <property type="entry name" value="Acetyltransf_3"/>
    <property type="match status" value="1"/>
</dbReference>
<dbReference type="Proteomes" id="UP000886819">
    <property type="component" value="Unassembled WGS sequence"/>
</dbReference>
<organism evidence="2 3">
    <name type="scientific">Candidatus Avichristensenella intestinipullorum</name>
    <dbReference type="NCBI Taxonomy" id="2840693"/>
    <lineage>
        <taxon>Bacteria</taxon>
        <taxon>Bacillati</taxon>
        <taxon>Bacillota</taxon>
        <taxon>Clostridia</taxon>
        <taxon>Candidatus Avichristensenella</taxon>
    </lineage>
</organism>
<reference evidence="2" key="1">
    <citation type="submission" date="2020-10" db="EMBL/GenBank/DDBJ databases">
        <authorList>
            <person name="Gilroy R."/>
        </authorList>
    </citation>
    <scope>NUCLEOTIDE SEQUENCE</scope>
    <source>
        <strain evidence="2">ChiHile30-977</strain>
    </source>
</reference>
<dbReference type="InterPro" id="IPR016181">
    <property type="entry name" value="Acyl_CoA_acyltransferase"/>
</dbReference>
<dbReference type="AlphaFoldDB" id="A0A9D1CKD6"/>
<evidence type="ECO:0000313" key="3">
    <source>
        <dbReference type="Proteomes" id="UP000886819"/>
    </source>
</evidence>
<dbReference type="GO" id="GO:0016747">
    <property type="term" value="F:acyltransferase activity, transferring groups other than amino-acyl groups"/>
    <property type="evidence" value="ECO:0007669"/>
    <property type="project" value="InterPro"/>
</dbReference>
<dbReference type="PROSITE" id="PS51186">
    <property type="entry name" value="GNAT"/>
    <property type="match status" value="1"/>
</dbReference>
<dbReference type="PANTHER" id="PTHR43792:SF1">
    <property type="entry name" value="N-ACETYLTRANSFERASE DOMAIN-CONTAINING PROTEIN"/>
    <property type="match status" value="1"/>
</dbReference>
<dbReference type="Gene3D" id="3.40.630.30">
    <property type="match status" value="1"/>
</dbReference>
<feature type="domain" description="N-acetyltransferase" evidence="1">
    <location>
        <begin position="11"/>
        <end position="167"/>
    </location>
</feature>
<reference evidence="2" key="2">
    <citation type="journal article" date="2021" name="PeerJ">
        <title>Extensive microbial diversity within the chicken gut microbiome revealed by metagenomics and culture.</title>
        <authorList>
            <person name="Gilroy R."/>
            <person name="Ravi A."/>
            <person name="Getino M."/>
            <person name="Pursley I."/>
            <person name="Horton D.L."/>
            <person name="Alikhan N.F."/>
            <person name="Baker D."/>
            <person name="Gharbi K."/>
            <person name="Hall N."/>
            <person name="Watson M."/>
            <person name="Adriaenssens E.M."/>
            <person name="Foster-Nyarko E."/>
            <person name="Jarju S."/>
            <person name="Secka A."/>
            <person name="Antonio M."/>
            <person name="Oren A."/>
            <person name="Chaudhuri R.R."/>
            <person name="La Ragione R."/>
            <person name="Hildebrand F."/>
            <person name="Pallen M.J."/>
        </authorList>
    </citation>
    <scope>NUCLEOTIDE SEQUENCE</scope>
    <source>
        <strain evidence="2">ChiHile30-977</strain>
    </source>
</reference>
<evidence type="ECO:0000259" key="1">
    <source>
        <dbReference type="PROSITE" id="PS51186"/>
    </source>
</evidence>
<dbReference type="InterPro" id="IPR000182">
    <property type="entry name" value="GNAT_dom"/>
</dbReference>
<dbReference type="SUPFAM" id="SSF55729">
    <property type="entry name" value="Acyl-CoA N-acyltransferases (Nat)"/>
    <property type="match status" value="1"/>
</dbReference>
<sequence length="194" mass="22850">MNTPLLTTERLILRRFAQEDMPALFLLLSDEEVNRFLPWYPVKSLEETRAFYEKRFATAYARPQGYAYAVCLRKDNRPVGYVCVDAEEPHDLGYALCRALWRQGIATEAARAVAARAKEDGLPYLTATHDRNNPGSGRVMQKIGMKYCYSYQELWQPKNFPVIFRMYQLNFACADDFVHRKYWDMYDRHFVETF</sequence>